<organism evidence="2 3">
    <name type="scientific">Tanacetum coccineum</name>
    <dbReference type="NCBI Taxonomy" id="301880"/>
    <lineage>
        <taxon>Eukaryota</taxon>
        <taxon>Viridiplantae</taxon>
        <taxon>Streptophyta</taxon>
        <taxon>Embryophyta</taxon>
        <taxon>Tracheophyta</taxon>
        <taxon>Spermatophyta</taxon>
        <taxon>Magnoliopsida</taxon>
        <taxon>eudicotyledons</taxon>
        <taxon>Gunneridae</taxon>
        <taxon>Pentapetalae</taxon>
        <taxon>asterids</taxon>
        <taxon>campanulids</taxon>
        <taxon>Asterales</taxon>
        <taxon>Asteraceae</taxon>
        <taxon>Asteroideae</taxon>
        <taxon>Anthemideae</taxon>
        <taxon>Anthemidinae</taxon>
        <taxon>Tanacetum</taxon>
    </lineage>
</organism>
<evidence type="ECO:0000313" key="3">
    <source>
        <dbReference type="Proteomes" id="UP001151760"/>
    </source>
</evidence>
<protein>
    <submittedName>
        <fullName evidence="2">Uncharacterized protein</fullName>
    </submittedName>
</protein>
<reference evidence="2" key="1">
    <citation type="journal article" date="2022" name="Int. J. Mol. Sci.">
        <title>Draft Genome of Tanacetum Coccineum: Genomic Comparison of Closely Related Tanacetum-Family Plants.</title>
        <authorList>
            <person name="Yamashiro T."/>
            <person name="Shiraishi A."/>
            <person name="Nakayama K."/>
            <person name="Satake H."/>
        </authorList>
    </citation>
    <scope>NUCLEOTIDE SEQUENCE</scope>
</reference>
<dbReference type="Proteomes" id="UP001151760">
    <property type="component" value="Unassembled WGS sequence"/>
</dbReference>
<keyword evidence="3" id="KW-1185">Reference proteome</keyword>
<reference evidence="2" key="2">
    <citation type="submission" date="2022-01" db="EMBL/GenBank/DDBJ databases">
        <authorList>
            <person name="Yamashiro T."/>
            <person name="Shiraishi A."/>
            <person name="Satake H."/>
            <person name="Nakayama K."/>
        </authorList>
    </citation>
    <scope>NUCLEOTIDE SEQUENCE</scope>
</reference>
<comment type="caution">
    <text evidence="2">The sequence shown here is derived from an EMBL/GenBank/DDBJ whole genome shotgun (WGS) entry which is preliminary data.</text>
</comment>
<dbReference type="EMBL" id="BQNB010008487">
    <property type="protein sequence ID" value="GJS50033.1"/>
    <property type="molecule type" value="Genomic_DNA"/>
</dbReference>
<gene>
    <name evidence="2" type="ORF">Tco_0600154</name>
</gene>
<evidence type="ECO:0000256" key="1">
    <source>
        <dbReference type="SAM" id="Coils"/>
    </source>
</evidence>
<name>A0ABQ4WB43_9ASTR</name>
<feature type="coiled-coil region" evidence="1">
    <location>
        <begin position="129"/>
        <end position="156"/>
    </location>
</feature>
<keyword evidence="1" id="KW-0175">Coiled coil</keyword>
<sequence length="160" mass="18018">MTNFKAVHVDAYDSDCDDEATTNAIFMANLSLAGLPNDDTIGPTYDSNTLSEVPHYDTYHDDDVLNSDIQETKYAELTSDSNVISYAEYMVTIKDEDAHYVPLPVQDKNMMVFVIEQMKSQVEKCTTVNQEAKSVNESLTCELEKYKARVKTLESGYNSK</sequence>
<accession>A0ABQ4WB43</accession>
<proteinExistence type="predicted"/>
<evidence type="ECO:0000313" key="2">
    <source>
        <dbReference type="EMBL" id="GJS50033.1"/>
    </source>
</evidence>